<dbReference type="Proteomes" id="UP000887580">
    <property type="component" value="Unplaced"/>
</dbReference>
<protein>
    <submittedName>
        <fullName evidence="2">Uncharacterized protein</fullName>
    </submittedName>
</protein>
<organism evidence="1 2">
    <name type="scientific">Panagrolaimus sp. PS1159</name>
    <dbReference type="NCBI Taxonomy" id="55785"/>
    <lineage>
        <taxon>Eukaryota</taxon>
        <taxon>Metazoa</taxon>
        <taxon>Ecdysozoa</taxon>
        <taxon>Nematoda</taxon>
        <taxon>Chromadorea</taxon>
        <taxon>Rhabditida</taxon>
        <taxon>Tylenchina</taxon>
        <taxon>Panagrolaimomorpha</taxon>
        <taxon>Panagrolaimoidea</taxon>
        <taxon>Panagrolaimidae</taxon>
        <taxon>Panagrolaimus</taxon>
    </lineage>
</organism>
<name>A0AC35FLR1_9BILA</name>
<evidence type="ECO:0000313" key="2">
    <source>
        <dbReference type="WBParaSite" id="PS1159_v2.g18764.t1"/>
    </source>
</evidence>
<dbReference type="WBParaSite" id="PS1159_v2.g18764.t1">
    <property type="protein sequence ID" value="PS1159_v2.g18764.t1"/>
    <property type="gene ID" value="PS1159_v2.g18764"/>
</dbReference>
<reference evidence="2" key="1">
    <citation type="submission" date="2022-11" db="UniProtKB">
        <authorList>
            <consortium name="WormBaseParasite"/>
        </authorList>
    </citation>
    <scope>IDENTIFICATION</scope>
</reference>
<proteinExistence type="predicted"/>
<accession>A0AC35FLR1</accession>
<evidence type="ECO:0000313" key="1">
    <source>
        <dbReference type="Proteomes" id="UP000887580"/>
    </source>
</evidence>
<sequence>MKSSLRKPTDLYSEASDASTDDVDYTDEECDASICSASTLKAACLPPSQNTQKESFAKRFDSSSYYDVDADSESEDDYDESKEDDDDDSWDDDMDMRDPFDYGEKDPFPFDSHQQNNITDYSKIWVQPSVLSEITVTEAKQRILVCCRDLGISEEKEVRYPDVQKIYLRHYGTALNKDEMALLFPETSVLNVFKEDFKGVLKVILPSDSPDNTIRLTAVGDVRESIRAVENNVIYGILKPVPELSAEEVQDILKNRSRFDKIADKTNLNQQISRQDIVNLRKKGFAKDNFVGLPRVRNPVIKERDEDDQDEFTDSENELDPDFGSRIPQRPREPSYTPRSKTSSIANTDVSSALQERRRQNRRRINNIYDDDSDVWSDDTEDYSPLYLIKEPHGEISREQLNVTTQSSFMHRGREEPWNERVLRPSHAIEVFDDETPSTFNTSTTESSKGAKKRSENVQHEIAVNENRETTTEGSESCQNEIRNEQVGSIIEQDTVPTPPQSILSQASSINDIEGYESEYDSYNTEENEYYRNGYSSDESLGFVGKH</sequence>